<proteinExistence type="predicted"/>
<reference evidence="3 4" key="1">
    <citation type="journal article" date="2012" name="J. Bacteriol.">
        <title>Genome Sequence of Gallaecimonas xiamenensis Type Strain 3-C-1.</title>
        <authorList>
            <person name="Lai Q."/>
            <person name="Wang L."/>
            <person name="Wang W."/>
            <person name="Shao Z."/>
        </authorList>
    </citation>
    <scope>NUCLEOTIDE SEQUENCE [LARGE SCALE GENOMIC DNA]</scope>
    <source>
        <strain evidence="3 4">3-C-1</strain>
    </source>
</reference>
<dbReference type="PROSITE" id="PS51071">
    <property type="entry name" value="HTH_RPIR"/>
    <property type="match status" value="1"/>
</dbReference>
<evidence type="ECO:0000313" key="4">
    <source>
        <dbReference type="Proteomes" id="UP000006755"/>
    </source>
</evidence>
<dbReference type="GO" id="GO:0003677">
    <property type="term" value="F:DNA binding"/>
    <property type="evidence" value="ECO:0007669"/>
    <property type="project" value="InterPro"/>
</dbReference>
<dbReference type="GO" id="GO:0097367">
    <property type="term" value="F:carbohydrate derivative binding"/>
    <property type="evidence" value="ECO:0007669"/>
    <property type="project" value="InterPro"/>
</dbReference>
<dbReference type="Pfam" id="PF01418">
    <property type="entry name" value="HTH_6"/>
    <property type="match status" value="1"/>
</dbReference>
<keyword evidence="4" id="KW-1185">Reference proteome</keyword>
<dbReference type="eggNOG" id="COG1737">
    <property type="taxonomic scope" value="Bacteria"/>
</dbReference>
<sequence length="276" mass="29988">MSCLLKISAIRHQLSVSEKKLADFILTNAHLLRDYSSSQLASAVGVSQSSVVKFSQKLGYRGYPDLKLAINESIARGFQGESAPEPQSTPNPAGQPLTQLKQALLAQVDELNDPRQQRAAAQALASAQRVLVLGQGFCQSVAAAWVDRLALLGLASQSPADPLLQWQLCAQLGPGTVLFVIAMDNASPELHRAVRRAKAQGAKVVVLCRYNLDNLWAHADIRLYCLAGNPPEALSLLLEQSAQQHLLDCLFLTLLEDKSLAETFQQCRNALKTLEP</sequence>
<dbReference type="InterPro" id="IPR047640">
    <property type="entry name" value="RpiR-like"/>
</dbReference>
<name>K2K3Q6_9GAMM</name>
<dbReference type="SUPFAM" id="SSF53697">
    <property type="entry name" value="SIS domain"/>
    <property type="match status" value="1"/>
</dbReference>
<dbReference type="Gene3D" id="1.10.10.10">
    <property type="entry name" value="Winged helix-like DNA-binding domain superfamily/Winged helix DNA-binding domain"/>
    <property type="match status" value="1"/>
</dbReference>
<dbReference type="EMBL" id="AMRI01000002">
    <property type="protein sequence ID" value="EKE77579.1"/>
    <property type="molecule type" value="Genomic_DNA"/>
</dbReference>
<dbReference type="PANTHER" id="PTHR30514:SF17">
    <property type="entry name" value="HTH-TYPE TRANSCRIPTIONAL REGULATOR MURR"/>
    <property type="match status" value="1"/>
</dbReference>
<dbReference type="PANTHER" id="PTHR30514">
    <property type="entry name" value="GLUCOKINASE"/>
    <property type="match status" value="1"/>
</dbReference>
<dbReference type="InterPro" id="IPR000281">
    <property type="entry name" value="HTH_RpiR"/>
</dbReference>
<accession>K2K3Q6</accession>
<dbReference type="InterPro" id="IPR046348">
    <property type="entry name" value="SIS_dom_sf"/>
</dbReference>
<comment type="caution">
    <text evidence="3">The sequence shown here is derived from an EMBL/GenBank/DDBJ whole genome shotgun (WGS) entry which is preliminary data.</text>
</comment>
<dbReference type="InterPro" id="IPR001347">
    <property type="entry name" value="SIS_dom"/>
</dbReference>
<dbReference type="PATRIC" id="fig|745411.4.peg.424"/>
<feature type="domain" description="SIS" evidence="2">
    <location>
        <begin position="120"/>
        <end position="260"/>
    </location>
</feature>
<dbReference type="InterPro" id="IPR036388">
    <property type="entry name" value="WH-like_DNA-bd_sf"/>
</dbReference>
<dbReference type="GO" id="GO:0003700">
    <property type="term" value="F:DNA-binding transcription factor activity"/>
    <property type="evidence" value="ECO:0007669"/>
    <property type="project" value="InterPro"/>
</dbReference>
<feature type="domain" description="HTH rpiR-type" evidence="1">
    <location>
        <begin position="1"/>
        <end position="77"/>
    </location>
</feature>
<gene>
    <name evidence="3" type="ORF">B3C1_02170</name>
</gene>
<dbReference type="OrthoDB" id="3684496at2"/>
<dbReference type="RefSeq" id="WP_008482600.1">
    <property type="nucleotide sequence ID" value="NZ_AMRI01000002.1"/>
</dbReference>
<dbReference type="Proteomes" id="UP000006755">
    <property type="component" value="Unassembled WGS sequence"/>
</dbReference>
<evidence type="ECO:0000259" key="1">
    <source>
        <dbReference type="PROSITE" id="PS51071"/>
    </source>
</evidence>
<dbReference type="AlphaFoldDB" id="K2K3Q6"/>
<dbReference type="PROSITE" id="PS51464">
    <property type="entry name" value="SIS"/>
    <property type="match status" value="1"/>
</dbReference>
<dbReference type="Pfam" id="PF01380">
    <property type="entry name" value="SIS"/>
    <property type="match status" value="1"/>
</dbReference>
<dbReference type="Gene3D" id="3.40.50.10490">
    <property type="entry name" value="Glucose-6-phosphate isomerase like protein, domain 1"/>
    <property type="match status" value="1"/>
</dbReference>
<evidence type="ECO:0000259" key="2">
    <source>
        <dbReference type="PROSITE" id="PS51464"/>
    </source>
</evidence>
<dbReference type="InterPro" id="IPR009057">
    <property type="entry name" value="Homeodomain-like_sf"/>
</dbReference>
<dbReference type="SUPFAM" id="SSF46689">
    <property type="entry name" value="Homeodomain-like"/>
    <property type="match status" value="1"/>
</dbReference>
<dbReference type="STRING" id="745411.B3C1_02170"/>
<protein>
    <submittedName>
        <fullName evidence="3">RpiR family transcriptional regulator</fullName>
    </submittedName>
</protein>
<organism evidence="3 4">
    <name type="scientific">Gallaecimonas xiamenensis 3-C-1</name>
    <dbReference type="NCBI Taxonomy" id="745411"/>
    <lineage>
        <taxon>Bacteria</taxon>
        <taxon>Pseudomonadati</taxon>
        <taxon>Pseudomonadota</taxon>
        <taxon>Gammaproteobacteria</taxon>
        <taxon>Enterobacterales</taxon>
        <taxon>Gallaecimonadaceae</taxon>
        <taxon>Gallaecimonas</taxon>
    </lineage>
</organism>
<dbReference type="GO" id="GO:1901135">
    <property type="term" value="P:carbohydrate derivative metabolic process"/>
    <property type="evidence" value="ECO:0007669"/>
    <property type="project" value="InterPro"/>
</dbReference>
<evidence type="ECO:0000313" key="3">
    <source>
        <dbReference type="EMBL" id="EKE77579.1"/>
    </source>
</evidence>